<feature type="transmembrane region" description="Helical" evidence="1">
    <location>
        <begin position="251"/>
        <end position="271"/>
    </location>
</feature>
<dbReference type="AlphaFoldDB" id="A0A8J8JT17"/>
<dbReference type="InterPro" id="IPR022134">
    <property type="entry name" value="DUF3667"/>
</dbReference>
<dbReference type="Pfam" id="PF12412">
    <property type="entry name" value="DUF3667"/>
    <property type="match status" value="1"/>
</dbReference>
<proteinExistence type="predicted"/>
<feature type="transmembrane region" description="Helical" evidence="1">
    <location>
        <begin position="283"/>
        <end position="303"/>
    </location>
</feature>
<evidence type="ECO:0000256" key="1">
    <source>
        <dbReference type="SAM" id="Phobius"/>
    </source>
</evidence>
<sequence>MSHLIERKEKNCLNCNAEVQGRFCHICGQENVEIEESFFALATHLVYDIFHFDGKFFSSLKYLLWKPGFLTREYMRGKRATYLHPIRMYVFTSAIFFIIFFSYIVKPEQLSEQIAESKDHIELPVQKLRDSLAVTTDSAERENLKKAIAALDKLSGPIIQSRESADADSLESKYHTDELNSPKVSIVNLSDSGLPATIEIYDSIQKQLPSGKRDGWFKALLNKKSIAVNQKYEGNSNAFWEKFIEKVTHSIPQMMFVSLPLVALVLQLLYVGRRKQYFYVDHLILVVHIYIATFILSLLIFAFKGLYGFSHWQLFSWISNIIIAYAILYTYLSMKLFYKQGYFKTAFKFFLLLLICGILNCFIALIFFINSLFQV</sequence>
<keyword evidence="1" id="KW-0472">Membrane</keyword>
<accession>A0A8J8JT17</accession>
<keyword evidence="1" id="KW-1133">Transmembrane helix</keyword>
<feature type="transmembrane region" description="Helical" evidence="1">
    <location>
        <begin position="349"/>
        <end position="373"/>
    </location>
</feature>
<dbReference type="Proteomes" id="UP000598971">
    <property type="component" value="Unassembled WGS sequence"/>
</dbReference>
<keyword evidence="1" id="KW-0812">Transmembrane</keyword>
<name>A0A8J8JT17_9BACT</name>
<keyword evidence="3" id="KW-1185">Reference proteome</keyword>
<reference evidence="2" key="1">
    <citation type="submission" date="2019-10" db="EMBL/GenBank/DDBJ databases">
        <title>Draft genome sequence of Panacibacter sp. KCS-6.</title>
        <authorList>
            <person name="Yim K.J."/>
        </authorList>
    </citation>
    <scope>NUCLEOTIDE SEQUENCE</scope>
    <source>
        <strain evidence="2">KCS-6</strain>
    </source>
</reference>
<protein>
    <submittedName>
        <fullName evidence="2">DUF3667 domain-containing protein</fullName>
    </submittedName>
</protein>
<comment type="caution">
    <text evidence="2">The sequence shown here is derived from an EMBL/GenBank/DDBJ whole genome shotgun (WGS) entry which is preliminary data.</text>
</comment>
<feature type="transmembrane region" description="Helical" evidence="1">
    <location>
        <begin position="86"/>
        <end position="105"/>
    </location>
</feature>
<dbReference type="RefSeq" id="WP_171606074.1">
    <property type="nucleotide sequence ID" value="NZ_WHPF01000001.1"/>
</dbReference>
<evidence type="ECO:0000313" key="3">
    <source>
        <dbReference type="Proteomes" id="UP000598971"/>
    </source>
</evidence>
<feature type="transmembrane region" description="Helical" evidence="1">
    <location>
        <begin position="315"/>
        <end position="337"/>
    </location>
</feature>
<gene>
    <name evidence="2" type="ORF">GD597_01770</name>
</gene>
<dbReference type="EMBL" id="WHPF01000001">
    <property type="protein sequence ID" value="NNV54169.1"/>
    <property type="molecule type" value="Genomic_DNA"/>
</dbReference>
<evidence type="ECO:0000313" key="2">
    <source>
        <dbReference type="EMBL" id="NNV54169.1"/>
    </source>
</evidence>
<organism evidence="2 3">
    <name type="scientific">Limnovirga soli</name>
    <dbReference type="NCBI Taxonomy" id="2656915"/>
    <lineage>
        <taxon>Bacteria</taxon>
        <taxon>Pseudomonadati</taxon>
        <taxon>Bacteroidota</taxon>
        <taxon>Chitinophagia</taxon>
        <taxon>Chitinophagales</taxon>
        <taxon>Chitinophagaceae</taxon>
        <taxon>Limnovirga</taxon>
    </lineage>
</organism>